<gene>
    <name evidence="2" type="ORF">HWN40_09365</name>
</gene>
<evidence type="ECO:0000313" key="3">
    <source>
        <dbReference type="Proteomes" id="UP000509594"/>
    </source>
</evidence>
<proteinExistence type="predicted"/>
<keyword evidence="1" id="KW-1133">Transmembrane helix</keyword>
<protein>
    <recommendedName>
        <fullName evidence="4">DUF4013 domain-containing protein</fullName>
    </recommendedName>
</protein>
<feature type="transmembrane region" description="Helical" evidence="1">
    <location>
        <begin position="128"/>
        <end position="153"/>
    </location>
</feature>
<dbReference type="EMBL" id="CP058215">
    <property type="protein sequence ID" value="QLC50428.1"/>
    <property type="molecule type" value="Genomic_DNA"/>
</dbReference>
<name>A0A7D5I4V9_9EURY</name>
<keyword evidence="3" id="KW-1185">Reference proteome</keyword>
<dbReference type="InterPro" id="IPR055966">
    <property type="entry name" value="DUF7544"/>
</dbReference>
<reference evidence="2 3" key="1">
    <citation type="submission" date="2020-06" db="EMBL/GenBank/DDBJ databases">
        <title>Methanolobus halotolerans sp. nov., isolated from a saline lake Tus in Siberia.</title>
        <authorList>
            <person name="Shen Y."/>
            <person name="Chen S.-C."/>
            <person name="Lai M.-C."/>
            <person name="Huang H.-H."/>
            <person name="Chiu H.-H."/>
            <person name="Tang S.-L."/>
            <person name="Rogozin D.Y."/>
            <person name="Degermendzhy A.G."/>
        </authorList>
    </citation>
    <scope>NUCLEOTIDE SEQUENCE [LARGE SCALE GENOMIC DNA]</scope>
    <source>
        <strain evidence="2 3">DSM 21339</strain>
    </source>
</reference>
<dbReference type="GeneID" id="55821882"/>
<feature type="transmembrane region" description="Helical" evidence="1">
    <location>
        <begin position="233"/>
        <end position="266"/>
    </location>
</feature>
<accession>A0A7D5I4V9</accession>
<organism evidence="2 3">
    <name type="scientific">Methanolobus zinderi</name>
    <dbReference type="NCBI Taxonomy" id="536044"/>
    <lineage>
        <taxon>Archaea</taxon>
        <taxon>Methanobacteriati</taxon>
        <taxon>Methanobacteriota</taxon>
        <taxon>Stenosarchaea group</taxon>
        <taxon>Methanomicrobia</taxon>
        <taxon>Methanosarcinales</taxon>
        <taxon>Methanosarcinaceae</taxon>
        <taxon>Methanolobus</taxon>
    </lineage>
</organism>
<dbReference type="AlphaFoldDB" id="A0A7D5I4V9"/>
<evidence type="ECO:0008006" key="4">
    <source>
        <dbReference type="Google" id="ProtNLM"/>
    </source>
</evidence>
<dbReference type="OrthoDB" id="137652at2157"/>
<feature type="transmembrane region" description="Helical" evidence="1">
    <location>
        <begin position="22"/>
        <end position="41"/>
    </location>
</feature>
<evidence type="ECO:0000313" key="2">
    <source>
        <dbReference type="EMBL" id="QLC50428.1"/>
    </source>
</evidence>
<keyword evidence="1" id="KW-0472">Membrane</keyword>
<dbReference type="Pfam" id="PF24400">
    <property type="entry name" value="DUF7544"/>
    <property type="match status" value="1"/>
</dbReference>
<feature type="transmembrane region" description="Helical" evidence="1">
    <location>
        <begin position="278"/>
        <end position="302"/>
    </location>
</feature>
<feature type="transmembrane region" description="Helical" evidence="1">
    <location>
        <begin position="165"/>
        <end position="186"/>
    </location>
</feature>
<dbReference type="Proteomes" id="UP000509594">
    <property type="component" value="Chromosome"/>
</dbReference>
<feature type="transmembrane region" description="Helical" evidence="1">
    <location>
        <begin position="76"/>
        <end position="97"/>
    </location>
</feature>
<sequence length="344" mass="38786">MVDAVDSAFKRTKKSLLEPFDFWKWMKLALIVFLGAGSPFLSNSTGSGGSFDDPEMNAELSSAFDSFVNFVTSDQYFSLIVTAIILLLVVLVLFAYIRNVMEYVFVDSLVSNEVKLREYFRNYLGKGFWLFIFRLLVAVAVIVLAIIMVLPVFLLMIGTAESESWIGFLFSLLLLIVAIVMAAVISGALNSFINLSIPVSMYGSKSISAAFSRVLRTFRNDWKQIVLYWIGRAVLRIAVGIAVGIVAIIVAVILLVVLGIVDLALYYIFEPVLSDPSIIIWSMAGIIVFLELLFLIFIISIVEMPGKVFLKYHMLTFMQHWYLEMEIPMFDTEQKKLENTNEAY</sequence>
<evidence type="ECO:0000256" key="1">
    <source>
        <dbReference type="SAM" id="Phobius"/>
    </source>
</evidence>
<dbReference type="KEGG" id="mzi:HWN40_09365"/>
<keyword evidence="1" id="KW-0812">Transmembrane</keyword>
<dbReference type="RefSeq" id="WP_176965484.1">
    <property type="nucleotide sequence ID" value="NZ_CP058215.1"/>
</dbReference>